<dbReference type="RefSeq" id="WP_245294160.1">
    <property type="nucleotide sequence ID" value="NZ_MCRJ01000184.1"/>
</dbReference>
<dbReference type="AlphaFoldDB" id="A0A1E3GYL1"/>
<dbReference type="EMBL" id="MCRJ01000184">
    <property type="protein sequence ID" value="ODN68421.1"/>
    <property type="molecule type" value="Genomic_DNA"/>
</dbReference>
<comment type="caution">
    <text evidence="2">The sequence shown here is derived from an EMBL/GenBank/DDBJ whole genome shotgun (WGS) entry which is preliminary data.</text>
</comment>
<accession>A0A1E3GYL1</accession>
<evidence type="ECO:0000313" key="3">
    <source>
        <dbReference type="Proteomes" id="UP000094622"/>
    </source>
</evidence>
<evidence type="ECO:0000313" key="2">
    <source>
        <dbReference type="EMBL" id="ODN68421.1"/>
    </source>
</evidence>
<feature type="region of interest" description="Disordered" evidence="1">
    <location>
        <begin position="112"/>
        <end position="144"/>
    </location>
</feature>
<dbReference type="Proteomes" id="UP000094622">
    <property type="component" value="Unassembled WGS sequence"/>
</dbReference>
<keyword evidence="3" id="KW-1185">Reference proteome</keyword>
<reference evidence="2 3" key="1">
    <citation type="submission" date="2016-07" db="EMBL/GenBank/DDBJ databases">
        <title>Draft Genome Sequence of Methylobrevis pamukkalensis PK2.</title>
        <authorList>
            <person name="Vasilenko O.V."/>
            <person name="Doronina N.V."/>
            <person name="Shmareva M.N."/>
            <person name="Tarlachkov S.V."/>
            <person name="Mustakhimov I."/>
            <person name="Trotsenko Y.A."/>
        </authorList>
    </citation>
    <scope>NUCLEOTIDE SEQUENCE [LARGE SCALE GENOMIC DNA]</scope>
    <source>
        <strain evidence="2 3">PK2</strain>
    </source>
</reference>
<proteinExistence type="predicted"/>
<protein>
    <submittedName>
        <fullName evidence="2">Uncharacterized protein</fullName>
    </submittedName>
</protein>
<name>A0A1E3GYL1_9HYPH</name>
<organism evidence="2 3">
    <name type="scientific">Methylobrevis pamukkalensis</name>
    <dbReference type="NCBI Taxonomy" id="1439726"/>
    <lineage>
        <taxon>Bacteria</taxon>
        <taxon>Pseudomonadati</taxon>
        <taxon>Pseudomonadota</taxon>
        <taxon>Alphaproteobacteria</taxon>
        <taxon>Hyphomicrobiales</taxon>
        <taxon>Pleomorphomonadaceae</taxon>
        <taxon>Methylobrevis</taxon>
    </lineage>
</organism>
<evidence type="ECO:0000256" key="1">
    <source>
        <dbReference type="SAM" id="MobiDB-lite"/>
    </source>
</evidence>
<sequence>MNPIDIVLTLCLMSDPSNCFQHRLQYESYEPLKQCVFDAQFYIAQYMGAHPELKLKDWGCAIPRAMRPRRRSSPDADTVDAAARQRGADMTGAASPGAVALAVRASAIPTAAGARLTTSPSRSSRDALPRCWVRTGPASRPCSR</sequence>
<feature type="region of interest" description="Disordered" evidence="1">
    <location>
        <begin position="66"/>
        <end position="94"/>
    </location>
</feature>
<gene>
    <name evidence="2" type="ORF">A6302_04286</name>
</gene>